<feature type="region of interest" description="Disordered" evidence="1">
    <location>
        <begin position="135"/>
        <end position="162"/>
    </location>
</feature>
<feature type="compositionally biased region" description="Basic and acidic residues" evidence="1">
    <location>
        <begin position="339"/>
        <end position="349"/>
    </location>
</feature>
<organism evidence="2 3">
    <name type="scientific">Streptomyces millisiae</name>
    <dbReference type="NCBI Taxonomy" id="3075542"/>
    <lineage>
        <taxon>Bacteria</taxon>
        <taxon>Bacillati</taxon>
        <taxon>Actinomycetota</taxon>
        <taxon>Actinomycetes</taxon>
        <taxon>Kitasatosporales</taxon>
        <taxon>Streptomycetaceae</taxon>
        <taxon>Streptomyces</taxon>
    </lineage>
</organism>
<dbReference type="RefSeq" id="WP_311604963.1">
    <property type="nucleotide sequence ID" value="NZ_JAVREM010000136.1"/>
</dbReference>
<dbReference type="EMBL" id="JAVREM010000136">
    <property type="protein sequence ID" value="MDT0323647.1"/>
    <property type="molecule type" value="Genomic_DNA"/>
</dbReference>
<proteinExistence type="predicted"/>
<feature type="region of interest" description="Disordered" evidence="1">
    <location>
        <begin position="307"/>
        <end position="357"/>
    </location>
</feature>
<reference evidence="3" key="1">
    <citation type="submission" date="2023-07" db="EMBL/GenBank/DDBJ databases">
        <title>30 novel species of actinomycetes from the DSMZ collection.</title>
        <authorList>
            <person name="Nouioui I."/>
        </authorList>
    </citation>
    <scope>NUCLEOTIDE SEQUENCE [LARGE SCALE GENOMIC DNA]</scope>
    <source>
        <strain evidence="3">DSM 44918</strain>
    </source>
</reference>
<evidence type="ECO:0000313" key="2">
    <source>
        <dbReference type="EMBL" id="MDT0323647.1"/>
    </source>
</evidence>
<sequence>MKDHRKNPPRHLTFRVIHRDDPVSEVTEQDTIRSAERYPHVVIRGPVFGFAEQRPEDGEAWRLLSDVSDGFPQHSRDGLNSHLWFRAKDGTRPGDPLRDQLLAAVARLENEPVDELWVGETRYRIVRGDEFARIGPDGLEGPRPTDPDDLGRDIGDRSRRREAGCRTKGMLVDHAAPTGIMESIQRMELRTLHYSAHRIPAGVRADSRRALETHPGVVLLPATFTFAERKRKSWEPMAALQPTPQDARSTLYNYLAEFLPKLEQGVSDEDAETYARAAEEYRAGPPSDELTVLGRRFRVIRVERLMRIGPDGPEPPRPTDEDPYGPMQLHPPLAEVEEREARVARERSQAEGPAPVE</sequence>
<evidence type="ECO:0000313" key="3">
    <source>
        <dbReference type="Proteomes" id="UP001183420"/>
    </source>
</evidence>
<gene>
    <name evidence="2" type="ORF">RNC47_35630</name>
</gene>
<accession>A0ABU2M1C4</accession>
<evidence type="ECO:0000256" key="1">
    <source>
        <dbReference type="SAM" id="MobiDB-lite"/>
    </source>
</evidence>
<name>A0ABU2M1C4_9ACTN</name>
<comment type="caution">
    <text evidence="2">The sequence shown here is derived from an EMBL/GenBank/DDBJ whole genome shotgun (WGS) entry which is preliminary data.</text>
</comment>
<dbReference type="InterPro" id="IPR045998">
    <property type="entry name" value="DUF5954"/>
</dbReference>
<keyword evidence="3" id="KW-1185">Reference proteome</keyword>
<protein>
    <submittedName>
        <fullName evidence="2">DUF5954 family protein</fullName>
    </submittedName>
</protein>
<feature type="compositionally biased region" description="Basic and acidic residues" evidence="1">
    <location>
        <begin position="143"/>
        <end position="162"/>
    </location>
</feature>
<dbReference type="Proteomes" id="UP001183420">
    <property type="component" value="Unassembled WGS sequence"/>
</dbReference>
<dbReference type="Pfam" id="PF19379">
    <property type="entry name" value="DUF5954"/>
    <property type="match status" value="1"/>
</dbReference>